<dbReference type="AlphaFoldDB" id="A0A381Z2Y5"/>
<dbReference type="EMBL" id="UINC01019642">
    <property type="protein sequence ID" value="SVA83262.1"/>
    <property type="molecule type" value="Genomic_DNA"/>
</dbReference>
<dbReference type="CDD" id="cd08504">
    <property type="entry name" value="PBP2_OppA"/>
    <property type="match status" value="1"/>
</dbReference>
<gene>
    <name evidence="2" type="ORF">METZ01_LOCUS136116</name>
</gene>
<dbReference type="GO" id="GO:1904680">
    <property type="term" value="F:peptide transmembrane transporter activity"/>
    <property type="evidence" value="ECO:0007669"/>
    <property type="project" value="TreeGrafter"/>
</dbReference>
<proteinExistence type="predicted"/>
<dbReference type="Gene3D" id="3.40.190.10">
    <property type="entry name" value="Periplasmic binding protein-like II"/>
    <property type="match status" value="1"/>
</dbReference>
<dbReference type="SUPFAM" id="SSF53850">
    <property type="entry name" value="Periplasmic binding protein-like II"/>
    <property type="match status" value="1"/>
</dbReference>
<dbReference type="InterPro" id="IPR039424">
    <property type="entry name" value="SBP_5"/>
</dbReference>
<feature type="domain" description="Solute-binding protein family 5" evidence="1">
    <location>
        <begin position="5"/>
        <end position="250"/>
    </location>
</feature>
<feature type="non-terminal residue" evidence="2">
    <location>
        <position position="1"/>
    </location>
</feature>
<name>A0A381Z2Y5_9ZZZZ</name>
<sequence length="337" mass="38196">PLPVSGSHTLDFWHVRDRVRLRKNNHYWDAANTRNNVVDFLPVEVAATAINLYESGQADIIWDKSLVPTELLDALSHRPDYHKFNYLGSYFVRFNTTEKPLDDPRVRKALALAIDKARVVAKYTKGGARLANHFVPPGTANYTSPSGLTHDPVSAKKLLAEAGFPGGKGFPTDFEYLFNSGEANRNIAVELQRMWRETLGIQVKLRQAEHKVFLSEQGSLNYHFSRSSWIGDYNDPNTFLDLFMTQNGNNRTGWSSDEYDRLIRLANATTDPAKRNELFRSAETILIADELPIFPLYFYVGINIYHPDRIGGIHPNILDIHPISAIYTKEHPSAAKK</sequence>
<dbReference type="GO" id="GO:0015833">
    <property type="term" value="P:peptide transport"/>
    <property type="evidence" value="ECO:0007669"/>
    <property type="project" value="TreeGrafter"/>
</dbReference>
<dbReference type="PANTHER" id="PTHR30290:SF83">
    <property type="entry name" value="ABC TRANSPORTER SUBSTRATE-BINDING PROTEIN"/>
    <property type="match status" value="1"/>
</dbReference>
<reference evidence="2" key="1">
    <citation type="submission" date="2018-05" db="EMBL/GenBank/DDBJ databases">
        <authorList>
            <person name="Lanie J.A."/>
            <person name="Ng W.-L."/>
            <person name="Kazmierczak K.M."/>
            <person name="Andrzejewski T.M."/>
            <person name="Davidsen T.M."/>
            <person name="Wayne K.J."/>
            <person name="Tettelin H."/>
            <person name="Glass J.I."/>
            <person name="Rusch D."/>
            <person name="Podicherti R."/>
            <person name="Tsui H.-C.T."/>
            <person name="Winkler M.E."/>
        </authorList>
    </citation>
    <scope>NUCLEOTIDE SEQUENCE</scope>
</reference>
<protein>
    <recommendedName>
        <fullName evidence="1">Solute-binding protein family 5 domain-containing protein</fullName>
    </recommendedName>
</protein>
<dbReference type="Pfam" id="PF00496">
    <property type="entry name" value="SBP_bac_5"/>
    <property type="match status" value="1"/>
</dbReference>
<accession>A0A381Z2Y5</accession>
<evidence type="ECO:0000313" key="2">
    <source>
        <dbReference type="EMBL" id="SVA83262.1"/>
    </source>
</evidence>
<dbReference type="InterPro" id="IPR000914">
    <property type="entry name" value="SBP_5_dom"/>
</dbReference>
<dbReference type="Gene3D" id="3.10.105.10">
    <property type="entry name" value="Dipeptide-binding Protein, Domain 3"/>
    <property type="match status" value="1"/>
</dbReference>
<dbReference type="PANTHER" id="PTHR30290">
    <property type="entry name" value="PERIPLASMIC BINDING COMPONENT OF ABC TRANSPORTER"/>
    <property type="match status" value="1"/>
</dbReference>
<evidence type="ECO:0000259" key="1">
    <source>
        <dbReference type="Pfam" id="PF00496"/>
    </source>
</evidence>
<organism evidence="2">
    <name type="scientific">marine metagenome</name>
    <dbReference type="NCBI Taxonomy" id="408172"/>
    <lineage>
        <taxon>unclassified sequences</taxon>
        <taxon>metagenomes</taxon>
        <taxon>ecological metagenomes</taxon>
    </lineage>
</organism>
<dbReference type="FunFam" id="3.10.105.10:FF:000001">
    <property type="entry name" value="Oligopeptide ABC transporter, oligopeptide-binding protein"/>
    <property type="match status" value="1"/>
</dbReference>